<feature type="binding site" evidence="6">
    <location>
        <position position="140"/>
    </location>
    <ligand>
        <name>(6S)-NADPHX</name>
        <dbReference type="ChEBI" id="CHEBI:64076"/>
    </ligand>
</feature>
<protein>
    <recommendedName>
        <fullName evidence="6">ADP-dependent (S)-NAD(P)H-hydrate dehydratase</fullName>
        <ecNumber evidence="6">4.2.1.136</ecNumber>
    </recommendedName>
    <alternativeName>
        <fullName evidence="6">ADP-dependent NAD(P)HX dehydratase</fullName>
    </alternativeName>
</protein>
<comment type="caution">
    <text evidence="9">The sequence shown here is derived from an EMBL/GenBank/DDBJ whole genome shotgun (WGS) entry which is preliminary data.</text>
</comment>
<dbReference type="NCBIfam" id="TIGR00196">
    <property type="entry name" value="yjeF_cterm"/>
    <property type="match status" value="1"/>
</dbReference>
<dbReference type="GO" id="GO:0005524">
    <property type="term" value="F:ATP binding"/>
    <property type="evidence" value="ECO:0007669"/>
    <property type="project" value="UniProtKB-KW"/>
</dbReference>
<evidence type="ECO:0000313" key="10">
    <source>
        <dbReference type="Proteomes" id="UP000433104"/>
    </source>
</evidence>
<dbReference type="Pfam" id="PF01256">
    <property type="entry name" value="Carb_kinase"/>
    <property type="match status" value="1"/>
</dbReference>
<feature type="compositionally biased region" description="Basic and acidic residues" evidence="7">
    <location>
        <begin position="1"/>
        <end position="14"/>
    </location>
</feature>
<evidence type="ECO:0000259" key="8">
    <source>
        <dbReference type="PROSITE" id="PS51383"/>
    </source>
</evidence>
<dbReference type="GO" id="GO:0052855">
    <property type="term" value="F:ADP-dependent NAD(P)H-hydrate dehydratase activity"/>
    <property type="evidence" value="ECO:0007669"/>
    <property type="project" value="UniProtKB-UniRule"/>
</dbReference>
<name>A0A844ZAU2_9SPHN</name>
<proteinExistence type="inferred from homology"/>
<evidence type="ECO:0000313" key="9">
    <source>
        <dbReference type="EMBL" id="MXO84422.1"/>
    </source>
</evidence>
<gene>
    <name evidence="6" type="primary">nnrD</name>
    <name evidence="9" type="ORF">GRI38_00005</name>
</gene>
<comment type="similarity">
    <text evidence="6">Belongs to the NnrD/CARKD family.</text>
</comment>
<comment type="cofactor">
    <cofactor evidence="6">
        <name>Mg(2+)</name>
        <dbReference type="ChEBI" id="CHEBI:18420"/>
    </cofactor>
</comment>
<dbReference type="PROSITE" id="PS01050">
    <property type="entry name" value="YJEF_C_2"/>
    <property type="match status" value="1"/>
</dbReference>
<dbReference type="InterPro" id="IPR029056">
    <property type="entry name" value="Ribokinase-like"/>
</dbReference>
<dbReference type="AlphaFoldDB" id="A0A844ZAU2"/>
<dbReference type="PROSITE" id="PS51383">
    <property type="entry name" value="YJEF_C_3"/>
    <property type="match status" value="1"/>
</dbReference>
<dbReference type="GO" id="GO:0052856">
    <property type="term" value="F:NAD(P)HX epimerase activity"/>
    <property type="evidence" value="ECO:0007669"/>
    <property type="project" value="TreeGrafter"/>
</dbReference>
<dbReference type="HAMAP" id="MF_01965">
    <property type="entry name" value="NADHX_dehydratase"/>
    <property type="match status" value="1"/>
</dbReference>
<feature type="domain" description="YjeF C-terminal" evidence="8">
    <location>
        <begin position="9"/>
        <end position="257"/>
    </location>
</feature>
<dbReference type="EMBL" id="WTYW01000001">
    <property type="protein sequence ID" value="MXO84422.1"/>
    <property type="molecule type" value="Genomic_DNA"/>
</dbReference>
<evidence type="ECO:0000256" key="4">
    <source>
        <dbReference type="ARBA" id="ARBA00023027"/>
    </source>
</evidence>
<feature type="binding site" evidence="6">
    <location>
        <position position="203"/>
    </location>
    <ligand>
        <name>(6S)-NADPHX</name>
        <dbReference type="ChEBI" id="CHEBI:64076"/>
    </ligand>
</feature>
<dbReference type="Gene3D" id="3.40.1190.20">
    <property type="match status" value="1"/>
</dbReference>
<evidence type="ECO:0000256" key="6">
    <source>
        <dbReference type="HAMAP-Rule" id="MF_01965"/>
    </source>
</evidence>
<feature type="binding site" evidence="6">
    <location>
        <position position="202"/>
    </location>
    <ligand>
        <name>AMP</name>
        <dbReference type="ChEBI" id="CHEBI:456215"/>
    </ligand>
</feature>
<sequence length="258" mass="26860">MTDNADRNDPDVWGKRLPRPSSDGHKYDRGFVAIFGAVELTGATRLAAGAASRIGAGLVGVVARERGDVYRASLLPDIMVSDVLPQKANVLLGGPGGIADNEKATMLKASEMDARVFDAGAIPQERQFGGLDPSCIFTPHIGEFERNFGALEDGPVAGAIRVAQQSNAVIVLKSSRTVIAHPDGRSIVNEHASPYLAKAGTGDVLAGMIAGLAAQGMPSFEASCAAVWMHGEAGRRIGPGLIAGDIVEGLPKILKDLL</sequence>
<accession>A0A844ZAU2</accession>
<keyword evidence="2 6" id="KW-0067">ATP-binding</keyword>
<dbReference type="SUPFAM" id="SSF53613">
    <property type="entry name" value="Ribokinase-like"/>
    <property type="match status" value="1"/>
</dbReference>
<reference evidence="9 10" key="1">
    <citation type="submission" date="2019-12" db="EMBL/GenBank/DDBJ databases">
        <title>Genomic-based taxomic classification of the family Erythrobacteraceae.</title>
        <authorList>
            <person name="Xu L."/>
        </authorList>
    </citation>
    <scope>NUCLEOTIDE SEQUENCE [LARGE SCALE GENOMIC DNA]</scope>
    <source>
        <strain evidence="9 10">MCCC 1A09962</strain>
    </source>
</reference>
<dbReference type="InterPro" id="IPR017953">
    <property type="entry name" value="Carbohydrate_kinase_pred_CS"/>
</dbReference>
<keyword evidence="5 6" id="KW-0456">Lyase</keyword>
<evidence type="ECO:0000256" key="3">
    <source>
        <dbReference type="ARBA" id="ARBA00022857"/>
    </source>
</evidence>
<dbReference type="GO" id="GO:0110051">
    <property type="term" value="P:metabolite repair"/>
    <property type="evidence" value="ECO:0007669"/>
    <property type="project" value="TreeGrafter"/>
</dbReference>
<evidence type="ECO:0000256" key="7">
    <source>
        <dbReference type="SAM" id="MobiDB-lite"/>
    </source>
</evidence>
<comment type="catalytic activity">
    <reaction evidence="6">
        <text>(6S)-NADPHX + ADP = AMP + phosphate + NADPH + H(+)</text>
        <dbReference type="Rhea" id="RHEA:32235"/>
        <dbReference type="ChEBI" id="CHEBI:15378"/>
        <dbReference type="ChEBI" id="CHEBI:43474"/>
        <dbReference type="ChEBI" id="CHEBI:57783"/>
        <dbReference type="ChEBI" id="CHEBI:64076"/>
        <dbReference type="ChEBI" id="CHEBI:456215"/>
        <dbReference type="ChEBI" id="CHEBI:456216"/>
        <dbReference type="EC" id="4.2.1.136"/>
    </reaction>
</comment>
<comment type="function">
    <text evidence="6">Catalyzes the dehydration of the S-form of NAD(P)HX at the expense of ADP, which is converted to AMP. Together with NAD(P)HX epimerase, which catalyzes the epimerization of the S- and R-forms, the enzyme allows the repair of both epimers of NAD(P)HX, a damaged form of NAD(P)H that is a result of enzymatic or heat-dependent hydration.</text>
</comment>
<comment type="catalytic activity">
    <reaction evidence="6">
        <text>(6S)-NADHX + ADP = AMP + phosphate + NADH + H(+)</text>
        <dbReference type="Rhea" id="RHEA:32223"/>
        <dbReference type="ChEBI" id="CHEBI:15378"/>
        <dbReference type="ChEBI" id="CHEBI:43474"/>
        <dbReference type="ChEBI" id="CHEBI:57945"/>
        <dbReference type="ChEBI" id="CHEBI:64074"/>
        <dbReference type="ChEBI" id="CHEBI:456215"/>
        <dbReference type="ChEBI" id="CHEBI:456216"/>
        <dbReference type="EC" id="4.2.1.136"/>
    </reaction>
</comment>
<comment type="subunit">
    <text evidence="6">Homotetramer.</text>
</comment>
<dbReference type="RefSeq" id="WP_160681003.1">
    <property type="nucleotide sequence ID" value="NZ_WTYW01000001.1"/>
</dbReference>
<keyword evidence="1 6" id="KW-0547">Nucleotide-binding</keyword>
<dbReference type="PANTHER" id="PTHR12592">
    <property type="entry name" value="ATP-DEPENDENT (S)-NAD(P)H-HYDRATE DEHYDRATASE FAMILY MEMBER"/>
    <property type="match status" value="1"/>
</dbReference>
<dbReference type="PANTHER" id="PTHR12592:SF0">
    <property type="entry name" value="ATP-DEPENDENT (S)-NAD(P)H-HYDRATE DEHYDRATASE"/>
    <property type="match status" value="1"/>
</dbReference>
<feature type="binding site" evidence="6">
    <location>
        <position position="96"/>
    </location>
    <ligand>
        <name>(6S)-NADPHX</name>
        <dbReference type="ChEBI" id="CHEBI:64076"/>
    </ligand>
</feature>
<keyword evidence="4 6" id="KW-0520">NAD</keyword>
<organism evidence="9 10">
    <name type="scientific">Parapontixanthobacter aurantiacus</name>
    <dbReference type="NCBI Taxonomy" id="1463599"/>
    <lineage>
        <taxon>Bacteria</taxon>
        <taxon>Pseudomonadati</taxon>
        <taxon>Pseudomonadota</taxon>
        <taxon>Alphaproteobacteria</taxon>
        <taxon>Sphingomonadales</taxon>
        <taxon>Erythrobacteraceae</taxon>
        <taxon>Parapontixanthobacter</taxon>
    </lineage>
</organism>
<keyword evidence="3 6" id="KW-0521">NADP</keyword>
<dbReference type="InterPro" id="IPR000631">
    <property type="entry name" value="CARKD"/>
</dbReference>
<evidence type="ECO:0000256" key="2">
    <source>
        <dbReference type="ARBA" id="ARBA00022840"/>
    </source>
</evidence>
<dbReference type="CDD" id="cd01171">
    <property type="entry name" value="YXKO-related"/>
    <property type="match status" value="1"/>
</dbReference>
<feature type="binding site" evidence="6">
    <location>
        <position position="43"/>
    </location>
    <ligand>
        <name>(6S)-NADPHX</name>
        <dbReference type="ChEBI" id="CHEBI:64076"/>
    </ligand>
</feature>
<dbReference type="Proteomes" id="UP000433104">
    <property type="component" value="Unassembled WGS sequence"/>
</dbReference>
<dbReference type="OrthoDB" id="9806925at2"/>
<evidence type="ECO:0000256" key="5">
    <source>
        <dbReference type="ARBA" id="ARBA00023239"/>
    </source>
</evidence>
<feature type="region of interest" description="Disordered" evidence="7">
    <location>
        <begin position="1"/>
        <end position="20"/>
    </location>
</feature>
<keyword evidence="10" id="KW-1185">Reference proteome</keyword>
<evidence type="ECO:0000256" key="1">
    <source>
        <dbReference type="ARBA" id="ARBA00022741"/>
    </source>
</evidence>
<dbReference type="GO" id="GO:0046496">
    <property type="term" value="P:nicotinamide nucleotide metabolic process"/>
    <property type="evidence" value="ECO:0007669"/>
    <property type="project" value="UniProtKB-UniRule"/>
</dbReference>
<feature type="binding site" evidence="6">
    <location>
        <begin position="173"/>
        <end position="177"/>
    </location>
    <ligand>
        <name>AMP</name>
        <dbReference type="ChEBI" id="CHEBI:456215"/>
    </ligand>
</feature>
<dbReference type="EC" id="4.2.1.136" evidence="6"/>